<dbReference type="Pfam" id="PF04239">
    <property type="entry name" value="DUF421"/>
    <property type="match status" value="1"/>
</dbReference>
<accession>A0A9X1X833</accession>
<sequence length="204" mass="23202">MSELMEVFWRTLLAFALFLGIARLLGKQTLSYLTLNHFIAAATLGSITANLAFNLNIETWHAVLAMITFFVASILILLWTVKSRKARRWISGEPTVLIEDGTILEKNMGKAKFTIDNLNQLLREKGVFDINEVQYAILETNGGISVQKKPPFRMLTQQDMGIASQKNDAQFPVELIMEKQVLTQNLMQNNLSEAWLQEELKRKT</sequence>
<reference evidence="9" key="1">
    <citation type="submission" date="2021-09" db="EMBL/GenBank/DDBJ databases">
        <title>Genome analysis of Fictibacillus sp. KIGAM418 isolated from marine sediment.</title>
        <authorList>
            <person name="Seo M.-J."/>
            <person name="Cho E.-S."/>
            <person name="Hwang C.Y."/>
        </authorList>
    </citation>
    <scope>NUCLEOTIDE SEQUENCE</scope>
    <source>
        <strain evidence="9">KIGAM418</strain>
    </source>
</reference>
<dbReference type="Proteomes" id="UP001139011">
    <property type="component" value="Unassembled WGS sequence"/>
</dbReference>
<name>A0A9X1X833_9BACL</name>
<dbReference type="Gene3D" id="3.30.240.20">
    <property type="entry name" value="bsu07140 like domains"/>
    <property type="match status" value="2"/>
</dbReference>
<protein>
    <submittedName>
        <fullName evidence="9">DUF421 domain-containing protein</fullName>
    </submittedName>
</protein>
<gene>
    <name evidence="9" type="ORF">LCY76_00960</name>
</gene>
<feature type="domain" description="YetF C-terminal" evidence="8">
    <location>
        <begin position="82"/>
        <end position="203"/>
    </location>
</feature>
<dbReference type="PANTHER" id="PTHR34582">
    <property type="entry name" value="UPF0702 TRANSMEMBRANE PROTEIN YCAP"/>
    <property type="match status" value="1"/>
</dbReference>
<feature type="transmembrane region" description="Helical" evidence="7">
    <location>
        <begin position="7"/>
        <end position="25"/>
    </location>
</feature>
<dbReference type="AlphaFoldDB" id="A0A9X1X833"/>
<dbReference type="RefSeq" id="WP_248251090.1">
    <property type="nucleotide sequence ID" value="NZ_JAIWJX010000002.1"/>
</dbReference>
<evidence type="ECO:0000256" key="7">
    <source>
        <dbReference type="SAM" id="Phobius"/>
    </source>
</evidence>
<keyword evidence="10" id="KW-1185">Reference proteome</keyword>
<comment type="similarity">
    <text evidence="2">Belongs to the UPF0702 family.</text>
</comment>
<dbReference type="GO" id="GO:0005886">
    <property type="term" value="C:plasma membrane"/>
    <property type="evidence" value="ECO:0007669"/>
    <property type="project" value="UniProtKB-SubCell"/>
</dbReference>
<keyword evidence="3" id="KW-1003">Cell membrane</keyword>
<dbReference type="InterPro" id="IPR023090">
    <property type="entry name" value="UPF0702_alpha/beta_dom_sf"/>
</dbReference>
<organism evidence="9 10">
    <name type="scientific">Fictibacillus marinisediminis</name>
    <dbReference type="NCBI Taxonomy" id="2878389"/>
    <lineage>
        <taxon>Bacteria</taxon>
        <taxon>Bacillati</taxon>
        <taxon>Bacillota</taxon>
        <taxon>Bacilli</taxon>
        <taxon>Bacillales</taxon>
        <taxon>Fictibacillaceae</taxon>
        <taxon>Fictibacillus</taxon>
    </lineage>
</organism>
<dbReference type="EMBL" id="JAIWJX010000002">
    <property type="protein sequence ID" value="MCK6255226.1"/>
    <property type="molecule type" value="Genomic_DNA"/>
</dbReference>
<evidence type="ECO:0000256" key="2">
    <source>
        <dbReference type="ARBA" id="ARBA00006448"/>
    </source>
</evidence>
<evidence type="ECO:0000256" key="6">
    <source>
        <dbReference type="ARBA" id="ARBA00023136"/>
    </source>
</evidence>
<keyword evidence="6 7" id="KW-0472">Membrane</keyword>
<evidence type="ECO:0000256" key="4">
    <source>
        <dbReference type="ARBA" id="ARBA00022692"/>
    </source>
</evidence>
<dbReference type="InterPro" id="IPR007353">
    <property type="entry name" value="DUF421"/>
</dbReference>
<feature type="transmembrane region" description="Helical" evidence="7">
    <location>
        <begin position="59"/>
        <end position="81"/>
    </location>
</feature>
<evidence type="ECO:0000256" key="1">
    <source>
        <dbReference type="ARBA" id="ARBA00004651"/>
    </source>
</evidence>
<evidence type="ECO:0000256" key="5">
    <source>
        <dbReference type="ARBA" id="ARBA00022989"/>
    </source>
</evidence>
<keyword evidence="5 7" id="KW-1133">Transmembrane helix</keyword>
<evidence type="ECO:0000256" key="3">
    <source>
        <dbReference type="ARBA" id="ARBA00022475"/>
    </source>
</evidence>
<evidence type="ECO:0000313" key="10">
    <source>
        <dbReference type="Proteomes" id="UP001139011"/>
    </source>
</evidence>
<feature type="transmembrane region" description="Helical" evidence="7">
    <location>
        <begin position="32"/>
        <end position="53"/>
    </location>
</feature>
<evidence type="ECO:0000259" key="8">
    <source>
        <dbReference type="Pfam" id="PF04239"/>
    </source>
</evidence>
<evidence type="ECO:0000313" key="9">
    <source>
        <dbReference type="EMBL" id="MCK6255226.1"/>
    </source>
</evidence>
<keyword evidence="4 7" id="KW-0812">Transmembrane</keyword>
<dbReference type="PANTHER" id="PTHR34582:SF7">
    <property type="entry name" value="UPF0702 TRANSMEMBRANE PROTEIN YDFS"/>
    <property type="match status" value="1"/>
</dbReference>
<comment type="subcellular location">
    <subcellularLocation>
        <location evidence="1">Cell membrane</location>
        <topology evidence="1">Multi-pass membrane protein</topology>
    </subcellularLocation>
</comment>
<proteinExistence type="inferred from homology"/>
<comment type="caution">
    <text evidence="9">The sequence shown here is derived from an EMBL/GenBank/DDBJ whole genome shotgun (WGS) entry which is preliminary data.</text>
</comment>